<gene>
    <name evidence="1" type="ORF">AYBTSS11_LOCUS30254</name>
</gene>
<keyword evidence="2" id="KW-1185">Reference proteome</keyword>
<proteinExistence type="predicted"/>
<reference evidence="1" key="1">
    <citation type="submission" date="2023-10" db="EMBL/GenBank/DDBJ databases">
        <authorList>
            <person name="Domelevo Entfellner J.-B."/>
        </authorList>
    </citation>
    <scope>NUCLEOTIDE SEQUENCE</scope>
</reference>
<dbReference type="AlphaFoldDB" id="A0AA87B8F6"/>
<accession>A0AA87B8F6</accession>
<sequence length="104" mass="12187">MMFNGLYPTELSLEAFYPHYVDPQFTHLKPSIFTVESMKKMVSYNETVRPYEILPILLAEANPQMHAENSANAGDRDFNFEQTIKMLSWQKSFETESFPPEDRM</sequence>
<protein>
    <submittedName>
        <fullName evidence="1">Uncharacterized protein</fullName>
    </submittedName>
</protein>
<dbReference type="Proteomes" id="UP001189624">
    <property type="component" value="Chromosome 11"/>
</dbReference>
<evidence type="ECO:0000313" key="1">
    <source>
        <dbReference type="EMBL" id="CAJ1978077.1"/>
    </source>
</evidence>
<name>A0AA87B8F6_9FABA</name>
<evidence type="ECO:0000313" key="2">
    <source>
        <dbReference type="Proteomes" id="UP001189624"/>
    </source>
</evidence>
<organism evidence="1 2">
    <name type="scientific">Sphenostylis stenocarpa</name>
    <dbReference type="NCBI Taxonomy" id="92480"/>
    <lineage>
        <taxon>Eukaryota</taxon>
        <taxon>Viridiplantae</taxon>
        <taxon>Streptophyta</taxon>
        <taxon>Embryophyta</taxon>
        <taxon>Tracheophyta</taxon>
        <taxon>Spermatophyta</taxon>
        <taxon>Magnoliopsida</taxon>
        <taxon>eudicotyledons</taxon>
        <taxon>Gunneridae</taxon>
        <taxon>Pentapetalae</taxon>
        <taxon>rosids</taxon>
        <taxon>fabids</taxon>
        <taxon>Fabales</taxon>
        <taxon>Fabaceae</taxon>
        <taxon>Papilionoideae</taxon>
        <taxon>50 kb inversion clade</taxon>
        <taxon>NPAAA clade</taxon>
        <taxon>indigoferoid/millettioid clade</taxon>
        <taxon>Phaseoleae</taxon>
        <taxon>Sphenostylis</taxon>
    </lineage>
</organism>
<dbReference type="Gramene" id="rna-AYBTSS11_LOCUS30254">
    <property type="protein sequence ID" value="CAJ1978077.1"/>
    <property type="gene ID" value="gene-AYBTSS11_LOCUS30254"/>
</dbReference>
<dbReference type="EMBL" id="OY731408">
    <property type="protein sequence ID" value="CAJ1978077.1"/>
    <property type="molecule type" value="Genomic_DNA"/>
</dbReference>